<reference evidence="1 2" key="1">
    <citation type="journal article" date="2022" name="bioRxiv">
        <title>Genomics of Preaxostyla Flagellates Illuminates Evolutionary Transitions and the Path Towards Mitochondrial Loss.</title>
        <authorList>
            <person name="Novak L.V.F."/>
            <person name="Treitli S.C."/>
            <person name="Pyrih J."/>
            <person name="Halakuc P."/>
            <person name="Pipaliya S.V."/>
            <person name="Vacek V."/>
            <person name="Brzon O."/>
            <person name="Soukal P."/>
            <person name="Eme L."/>
            <person name="Dacks J.B."/>
            <person name="Karnkowska A."/>
            <person name="Elias M."/>
            <person name="Hampl V."/>
        </authorList>
    </citation>
    <scope>NUCLEOTIDE SEQUENCE [LARGE SCALE GENOMIC DNA]</scope>
    <source>
        <strain evidence="1">NAU3</strain>
        <tissue evidence="1">Gut</tissue>
    </source>
</reference>
<sequence length="661" mass="75644">MPEQTHLENDEITLSTSVTPDWRVISQDSITSKDIQQGCISLFDQVDSDKRLSQTERNHAIRFLNYTGLLIEHRIYSLNDILEGAHPEEEHRTTRLLSSLINLVSLPSDPLRTAVLSFFDVGLRKSSRRFSVAVGSTGLLAQLFNVLKPHELPFNETTIEFHRHLVSIVDDILHFSSPEHIDYHLDSSARTAEVSEPMCQSFCSYLQSLIATPACPTDPCPGLTVLLRMTKFSPSFVLDLSLSSAPTLRKFFGQIWQQLSEELVSVLGLLSSSDAARIVDPPDKNSVDALAWTKQFEYLLGEVSKGRQFTDLGVVAVMNFLFRRPHLVRLIFCSDDTIKLKLSGQINSSSKLDSKAFWTLFTPTRPHHTALVYKVFREFMGDVDKETFLKQFWSRWFTHFVNAVDPSKLPFTADFITVHAELVKLLNEHLTEIRKFEDEKTRPSTDSVWGFQGCGHEEPRQWTPELRREIDELHLEFFKQTKDYIVHLSHHPFALDEEYHDTILDFLSLLFGSDCDHRKTRSFREEVRREMDASALSSSPPPFILTSDLISPHSDPLILNIVDRIVALLTSDSSLDDDTILRICVFCKRSFGCDYLPEVFRKAGRSTEQYLHALESLLSLHVEFYDHAPIKNLLCPRHNTLQPTFDEWDDVDLDRLCLGST</sequence>
<gene>
    <name evidence="1" type="ORF">BLNAU_21617</name>
</gene>
<evidence type="ECO:0000313" key="1">
    <source>
        <dbReference type="EMBL" id="KAK2943434.1"/>
    </source>
</evidence>
<proteinExistence type="predicted"/>
<dbReference type="Proteomes" id="UP001281761">
    <property type="component" value="Unassembled WGS sequence"/>
</dbReference>
<accession>A0ABQ9WWD0</accession>
<protein>
    <submittedName>
        <fullName evidence="1">Uncharacterized protein</fullName>
    </submittedName>
</protein>
<dbReference type="EMBL" id="JARBJD010000346">
    <property type="protein sequence ID" value="KAK2943434.1"/>
    <property type="molecule type" value="Genomic_DNA"/>
</dbReference>
<organism evidence="1 2">
    <name type="scientific">Blattamonas nauphoetae</name>
    <dbReference type="NCBI Taxonomy" id="2049346"/>
    <lineage>
        <taxon>Eukaryota</taxon>
        <taxon>Metamonada</taxon>
        <taxon>Preaxostyla</taxon>
        <taxon>Oxymonadida</taxon>
        <taxon>Blattamonas</taxon>
    </lineage>
</organism>
<comment type="caution">
    <text evidence="1">The sequence shown here is derived from an EMBL/GenBank/DDBJ whole genome shotgun (WGS) entry which is preliminary data.</text>
</comment>
<name>A0ABQ9WWD0_9EUKA</name>
<evidence type="ECO:0000313" key="2">
    <source>
        <dbReference type="Proteomes" id="UP001281761"/>
    </source>
</evidence>
<keyword evidence="2" id="KW-1185">Reference proteome</keyword>